<dbReference type="SUPFAM" id="SSF50249">
    <property type="entry name" value="Nucleic acid-binding proteins"/>
    <property type="match status" value="1"/>
</dbReference>
<comment type="similarity">
    <text evidence="3 14">Belongs to the class-I aminoacyl-tRNA synthetase family. MetG type 2A subfamily.</text>
</comment>
<dbReference type="GO" id="GO:0005737">
    <property type="term" value="C:cytoplasm"/>
    <property type="evidence" value="ECO:0007669"/>
    <property type="project" value="UniProtKB-SubCell"/>
</dbReference>
<evidence type="ECO:0000256" key="12">
    <source>
        <dbReference type="ARBA" id="ARBA00023146"/>
    </source>
</evidence>
<dbReference type="InterPro" id="IPR015413">
    <property type="entry name" value="Methionyl/Leucyl_tRNA_Synth"/>
</dbReference>
<evidence type="ECO:0000256" key="9">
    <source>
        <dbReference type="ARBA" id="ARBA00022840"/>
    </source>
</evidence>
<comment type="function">
    <text evidence="1 14">Is required not only for elongation of protein synthesis but also for the initiation of all mRNA translation through initiator tRNA(fMet) aminoacylation.</text>
</comment>
<dbReference type="InterPro" id="IPR009080">
    <property type="entry name" value="tRNAsynth_Ia_anticodon-bd"/>
</dbReference>
<keyword evidence="5 14" id="KW-0963">Cytoplasm</keyword>
<feature type="binding site" evidence="14">
    <location>
        <position position="147"/>
    </location>
    <ligand>
        <name>Zn(2+)</name>
        <dbReference type="ChEBI" id="CHEBI:29105"/>
    </ligand>
</feature>
<dbReference type="NCBIfam" id="NF008900">
    <property type="entry name" value="PRK12267.1"/>
    <property type="match status" value="1"/>
</dbReference>
<dbReference type="PANTHER" id="PTHR43326">
    <property type="entry name" value="METHIONYL-TRNA SYNTHETASE"/>
    <property type="match status" value="1"/>
</dbReference>
<evidence type="ECO:0000256" key="5">
    <source>
        <dbReference type="ARBA" id="ARBA00022490"/>
    </source>
</evidence>
<dbReference type="CDD" id="cd00814">
    <property type="entry name" value="MetRS_core"/>
    <property type="match status" value="1"/>
</dbReference>
<dbReference type="SUPFAM" id="SSF47323">
    <property type="entry name" value="Anticodon-binding domain of a subclass of class I aminoacyl-tRNA synthetases"/>
    <property type="match status" value="1"/>
</dbReference>
<evidence type="ECO:0000256" key="14">
    <source>
        <dbReference type="HAMAP-Rule" id="MF_01228"/>
    </source>
</evidence>
<comment type="subcellular location">
    <subcellularLocation>
        <location evidence="2 14">Cytoplasm</location>
    </subcellularLocation>
</comment>
<dbReference type="Gene3D" id="2.170.220.10">
    <property type="match status" value="1"/>
</dbReference>
<evidence type="ECO:0000256" key="6">
    <source>
        <dbReference type="ARBA" id="ARBA00022555"/>
    </source>
</evidence>
<dbReference type="GO" id="GO:0004825">
    <property type="term" value="F:methionine-tRNA ligase activity"/>
    <property type="evidence" value="ECO:0007669"/>
    <property type="project" value="UniProtKB-UniRule"/>
</dbReference>
<dbReference type="RefSeq" id="WP_127980776.1">
    <property type="nucleotide sequence ID" value="NZ_RJIC01000009.1"/>
</dbReference>
<evidence type="ECO:0000256" key="10">
    <source>
        <dbReference type="ARBA" id="ARBA00022884"/>
    </source>
</evidence>
<dbReference type="FunFam" id="1.10.730.10:FF:000093">
    <property type="entry name" value="Methionine--tRNA ligase"/>
    <property type="match status" value="1"/>
</dbReference>
<dbReference type="Proteomes" id="UP000288704">
    <property type="component" value="Unassembled WGS sequence"/>
</dbReference>
<evidence type="ECO:0000256" key="2">
    <source>
        <dbReference type="ARBA" id="ARBA00004496"/>
    </source>
</evidence>
<dbReference type="CDD" id="cd02800">
    <property type="entry name" value="tRNA_bind_EcMetRS_like"/>
    <property type="match status" value="1"/>
</dbReference>
<feature type="binding site" evidence="14">
    <location>
        <position position="129"/>
    </location>
    <ligand>
        <name>Zn(2+)</name>
        <dbReference type="ChEBI" id="CHEBI:29105"/>
    </ligand>
</feature>
<keyword evidence="6 14" id="KW-0820">tRNA-binding</keyword>
<evidence type="ECO:0000256" key="1">
    <source>
        <dbReference type="ARBA" id="ARBA00003314"/>
    </source>
</evidence>
<keyword evidence="14" id="KW-0862">Zinc</keyword>
<evidence type="ECO:0000313" key="17">
    <source>
        <dbReference type="EMBL" id="RVZ63183.1"/>
    </source>
</evidence>
<dbReference type="InterPro" id="IPR002547">
    <property type="entry name" value="tRNA-bd_dom"/>
</dbReference>
<feature type="short sequence motif" description="'KMSKS' region" evidence="14">
    <location>
        <begin position="301"/>
        <end position="305"/>
    </location>
</feature>
<dbReference type="EC" id="6.1.1.10" evidence="14"/>
<dbReference type="InterPro" id="IPR014758">
    <property type="entry name" value="Met-tRNA_synth"/>
</dbReference>
<dbReference type="HAMAP" id="MF_01228">
    <property type="entry name" value="Met_tRNA_synth_type2"/>
    <property type="match status" value="1"/>
</dbReference>
<comment type="caution">
    <text evidence="17">The sequence shown here is derived from an EMBL/GenBank/DDBJ whole genome shotgun (WGS) entry which is preliminary data.</text>
</comment>
<keyword evidence="12 14" id="KW-0030">Aminoacyl-tRNA synthetase</keyword>
<evidence type="ECO:0000256" key="11">
    <source>
        <dbReference type="ARBA" id="ARBA00022917"/>
    </source>
</evidence>
<dbReference type="Gene3D" id="2.40.50.140">
    <property type="entry name" value="Nucleic acid-binding proteins"/>
    <property type="match status" value="1"/>
</dbReference>
<dbReference type="FunFam" id="2.40.50.140:FF:000042">
    <property type="entry name" value="Methionine--tRNA ligase"/>
    <property type="match status" value="1"/>
</dbReference>
<keyword evidence="14" id="KW-0479">Metal-binding</keyword>
<dbReference type="InterPro" id="IPR014729">
    <property type="entry name" value="Rossmann-like_a/b/a_fold"/>
</dbReference>
<feature type="domain" description="TRNA-binding" evidence="16">
    <location>
        <begin position="555"/>
        <end position="656"/>
    </location>
</feature>
<evidence type="ECO:0000313" key="18">
    <source>
        <dbReference type="Proteomes" id="UP000288704"/>
    </source>
</evidence>
<sequence length="656" mass="75229">MQKSLITTPIYYVNDIPHIGHAYTTLIADTLKKYYTLQGEEVFFLTGTDEHGQKIEQSARLRNQSPKAYADSISAIFKNQWDFFNLDYDSFIRTTDSEHQKCVQNAFEIMFEKGDIYKGAYSGYYCVSCESYCAISKTDNTNDKVLCPDCLRETVLLEEESYFFRLSAYEKPLLEFYAKNPEAILPVYRKNEVTSFIDQGLLDLSITRTSFEWGIPLPKKMNDPKHVVYVWLDALLNYASALGYLNDLDNKMAHFACARHIVGKDILRFHAIYWPAFLMSLNLPLFKQLCVHGWWTIEGVKMSKSLGNVLDAQKLAMEYGIEELRYFLLREVPFGQDGDFSKKALIGRINANLNNDLGNLLNRLLGMAKKYFNHSLKSTKITAYYSKELEKAHQILDNANSFVPKMQLHKALEELFNVYDFLNKLIAKEEPWVLHKNNESEKLEALLSLIANALLQSSFLLYAFMPKSATKLASAFNTEITPHNYERFFKAKKLQDMILQDTEPLFSKMEKIEKTEKAGEAPPEKNEKEEKDTKEKKDAKEKAPLKQENYISIEDFKKVEIKVGLIKEAQRIEKSNKLLRLKVDLGENRLRQIISGIALDYEPESLVGQMVCVVANLKPAKLMGEMSEGMILAVRDSDNLALISPTREKIVGSLIS</sequence>
<dbReference type="SUPFAM" id="SSF52374">
    <property type="entry name" value="Nucleotidylyl transferase"/>
    <property type="match status" value="1"/>
</dbReference>
<evidence type="ECO:0000256" key="7">
    <source>
        <dbReference type="ARBA" id="ARBA00022598"/>
    </source>
</evidence>
<accession>A0A438ZGZ2</accession>
<dbReference type="Gene3D" id="3.40.50.620">
    <property type="entry name" value="HUPs"/>
    <property type="match status" value="1"/>
</dbReference>
<gene>
    <name evidence="14 17" type="primary">metG</name>
    <name evidence="17" type="ORF">EC574_06455</name>
</gene>
<feature type="short sequence motif" description="'HIGH' region" evidence="14">
    <location>
        <begin position="11"/>
        <end position="21"/>
    </location>
</feature>
<comment type="cofactor">
    <cofactor evidence="14">
        <name>Zn(2+)</name>
        <dbReference type="ChEBI" id="CHEBI:29105"/>
    </cofactor>
    <text evidence="14">Binds 1 zinc ion per subunit.</text>
</comment>
<dbReference type="GO" id="GO:0005524">
    <property type="term" value="F:ATP binding"/>
    <property type="evidence" value="ECO:0007669"/>
    <property type="project" value="UniProtKB-UniRule"/>
</dbReference>
<keyword evidence="7 14" id="KW-0436">Ligase</keyword>
<dbReference type="FunFam" id="2.170.220.10:FF:000002">
    <property type="entry name" value="Methionine--tRNA ligase"/>
    <property type="match status" value="1"/>
</dbReference>
<keyword evidence="11 14" id="KW-0648">Protein biosynthesis</keyword>
<comment type="catalytic activity">
    <reaction evidence="13 14">
        <text>tRNA(Met) + L-methionine + ATP = L-methionyl-tRNA(Met) + AMP + diphosphate</text>
        <dbReference type="Rhea" id="RHEA:13481"/>
        <dbReference type="Rhea" id="RHEA-COMP:9667"/>
        <dbReference type="Rhea" id="RHEA-COMP:9698"/>
        <dbReference type="ChEBI" id="CHEBI:30616"/>
        <dbReference type="ChEBI" id="CHEBI:33019"/>
        <dbReference type="ChEBI" id="CHEBI:57844"/>
        <dbReference type="ChEBI" id="CHEBI:78442"/>
        <dbReference type="ChEBI" id="CHEBI:78530"/>
        <dbReference type="ChEBI" id="CHEBI:456215"/>
        <dbReference type="EC" id="6.1.1.10"/>
    </reaction>
</comment>
<dbReference type="Gene3D" id="1.10.730.10">
    <property type="entry name" value="Isoleucyl-tRNA Synthetase, Domain 1"/>
    <property type="match status" value="1"/>
</dbReference>
<reference evidence="17 18" key="1">
    <citation type="submission" date="2018-10" db="EMBL/GenBank/DDBJ databases">
        <title>Genetic determinants and prediction of antibiotic resistance phenotypes in Helicobacter pylori.</title>
        <authorList>
            <person name="Wagner K."/>
        </authorList>
    </citation>
    <scope>NUCLEOTIDE SEQUENCE [LARGE SCALE GENOMIC DNA]</scope>
    <source>
        <strain evidence="17 18">ZH117</strain>
    </source>
</reference>
<dbReference type="EMBL" id="RJIC01000009">
    <property type="protein sequence ID" value="RVZ63183.1"/>
    <property type="molecule type" value="Genomic_DNA"/>
</dbReference>
<keyword evidence="9 14" id="KW-0067">ATP-binding</keyword>
<dbReference type="AlphaFoldDB" id="A0A438ZGZ2"/>
<dbReference type="NCBIfam" id="TIGR00399">
    <property type="entry name" value="metG_C_term"/>
    <property type="match status" value="1"/>
</dbReference>
<evidence type="ECO:0000256" key="13">
    <source>
        <dbReference type="ARBA" id="ARBA00047364"/>
    </source>
</evidence>
<dbReference type="InterPro" id="IPR012340">
    <property type="entry name" value="NA-bd_OB-fold"/>
</dbReference>
<dbReference type="Pfam" id="PF09334">
    <property type="entry name" value="tRNA-synt_1g"/>
    <property type="match status" value="1"/>
</dbReference>
<organism evidence="17 18">
    <name type="scientific">Helicobacter pylori</name>
    <name type="common">Campylobacter pylori</name>
    <dbReference type="NCBI Taxonomy" id="210"/>
    <lineage>
        <taxon>Bacteria</taxon>
        <taxon>Pseudomonadati</taxon>
        <taxon>Campylobacterota</taxon>
        <taxon>Epsilonproteobacteria</taxon>
        <taxon>Campylobacterales</taxon>
        <taxon>Helicobacteraceae</taxon>
        <taxon>Helicobacter</taxon>
    </lineage>
</organism>
<evidence type="ECO:0000256" key="3">
    <source>
        <dbReference type="ARBA" id="ARBA00006590"/>
    </source>
</evidence>
<evidence type="ECO:0000256" key="15">
    <source>
        <dbReference type="SAM" id="MobiDB-lite"/>
    </source>
</evidence>
<feature type="region of interest" description="Disordered" evidence="15">
    <location>
        <begin position="513"/>
        <end position="541"/>
    </location>
</feature>
<feature type="binding site" evidence="14">
    <location>
        <position position="126"/>
    </location>
    <ligand>
        <name>Zn(2+)</name>
        <dbReference type="ChEBI" id="CHEBI:29105"/>
    </ligand>
</feature>
<dbReference type="PANTHER" id="PTHR43326:SF1">
    <property type="entry name" value="METHIONINE--TRNA LIGASE, MITOCHONDRIAL"/>
    <property type="match status" value="1"/>
</dbReference>
<dbReference type="GO" id="GO:0000049">
    <property type="term" value="F:tRNA binding"/>
    <property type="evidence" value="ECO:0007669"/>
    <property type="project" value="UniProtKB-UniRule"/>
</dbReference>
<dbReference type="InterPro" id="IPR023457">
    <property type="entry name" value="Met-tRNA_synth_2"/>
</dbReference>
<dbReference type="PROSITE" id="PS50886">
    <property type="entry name" value="TRBD"/>
    <property type="match status" value="1"/>
</dbReference>
<dbReference type="Pfam" id="PF01588">
    <property type="entry name" value="tRNA_bind"/>
    <property type="match status" value="1"/>
</dbReference>
<evidence type="ECO:0000259" key="16">
    <source>
        <dbReference type="PROSITE" id="PS50886"/>
    </source>
</evidence>
<comment type="subunit">
    <text evidence="4 14">Homodimer.</text>
</comment>
<protein>
    <recommendedName>
        <fullName evidence="14">Methionine--tRNA ligase</fullName>
        <ecNumber evidence="14">6.1.1.10</ecNumber>
    </recommendedName>
    <alternativeName>
        <fullName evidence="14">Methionyl-tRNA synthetase</fullName>
        <shortName evidence="14">MetRS</shortName>
    </alternativeName>
</protein>
<keyword evidence="10 14" id="KW-0694">RNA-binding</keyword>
<comment type="caution">
    <text evidence="14">Lacks conserved residue(s) required for the propagation of feature annotation.</text>
</comment>
<feature type="binding site" evidence="14">
    <location>
        <position position="150"/>
    </location>
    <ligand>
        <name>Zn(2+)</name>
        <dbReference type="ChEBI" id="CHEBI:29105"/>
    </ligand>
</feature>
<keyword evidence="8 14" id="KW-0547">Nucleotide-binding</keyword>
<evidence type="ECO:0000256" key="4">
    <source>
        <dbReference type="ARBA" id="ARBA00011738"/>
    </source>
</evidence>
<dbReference type="GO" id="GO:0006431">
    <property type="term" value="P:methionyl-tRNA aminoacylation"/>
    <property type="evidence" value="ECO:0007669"/>
    <property type="project" value="UniProtKB-UniRule"/>
</dbReference>
<dbReference type="GO" id="GO:0046872">
    <property type="term" value="F:metal ion binding"/>
    <property type="evidence" value="ECO:0007669"/>
    <property type="project" value="UniProtKB-KW"/>
</dbReference>
<dbReference type="InterPro" id="IPR004495">
    <property type="entry name" value="Met-tRNA-synth_bsu_C"/>
</dbReference>
<evidence type="ECO:0000256" key="8">
    <source>
        <dbReference type="ARBA" id="ARBA00022741"/>
    </source>
</evidence>
<proteinExistence type="inferred from homology"/>
<dbReference type="InterPro" id="IPR033911">
    <property type="entry name" value="MetRS_core"/>
</dbReference>
<dbReference type="NCBIfam" id="TIGR00398">
    <property type="entry name" value="metG"/>
    <property type="match status" value="1"/>
</dbReference>
<name>A0A438ZGZ2_HELPX</name>
<dbReference type="PRINTS" id="PR01041">
    <property type="entry name" value="TRNASYNTHMET"/>
</dbReference>